<dbReference type="GeneID" id="68291716"/>
<dbReference type="PANTHER" id="PTHR24133:SF40">
    <property type="entry name" value="ANKYRIN REPEAT DOMAIN 44"/>
    <property type="match status" value="1"/>
</dbReference>
<dbReference type="EMBL" id="BOLY01000003">
    <property type="protein sequence ID" value="GIZ42893.1"/>
    <property type="molecule type" value="Genomic_DNA"/>
</dbReference>
<dbReference type="Gene3D" id="1.25.40.20">
    <property type="entry name" value="Ankyrin repeat-containing domain"/>
    <property type="match status" value="1"/>
</dbReference>
<dbReference type="OrthoDB" id="3643233at2759"/>
<dbReference type="PROSITE" id="PS50088">
    <property type="entry name" value="ANK_REPEAT"/>
    <property type="match status" value="3"/>
</dbReference>
<dbReference type="PANTHER" id="PTHR24133">
    <property type="entry name" value="ANKYRIN DOMAIN-CONTAINING"/>
    <property type="match status" value="1"/>
</dbReference>
<comment type="caution">
    <text evidence="2">The sequence shown here is derived from an EMBL/GenBank/DDBJ whole genome shotgun (WGS) entry which is preliminary data.</text>
</comment>
<feature type="repeat" description="ANK" evidence="1">
    <location>
        <begin position="178"/>
        <end position="210"/>
    </location>
</feature>
<sequence>MRRQDGREGIRRPAQNANSVQLLDWRIERRRGEELLPQTKTPGLMKPVQFVHETAGSLKAVCSKAERIVRKNDLKALEELLGCLVLRYATVETFQQLYDFEIAKRTDHQGPISLLDIAAESGALEVLRYLSSPWQKLEDIPYGQALLHRAVRSGHHEVMTFLARVKSADLNCRIWEFENQSPLAVAVDSGNIDTVKHLIDLGCDLQAPCTTSCDPIICIALEHRYNEIARLLIDQGAPVKVASRFGVTPLHHAARSGELEIIDNLIRLGAVIDAGTTGMKNYGGTPLCWATEAGQVDAMRLLLISGAKVEGLSGRNKDTPLLCACFASLEFGLSALQVLIAWTVDLNRLHQDGRRACTALSICCRRSWASLEVVRRLVEAGADLNHGDRAPLLDAWQCASVEIFEFLLISGANYTKLDLHEVKPLREEGLEKWPAELADEIPFRDQKMAILDAWKPER</sequence>
<dbReference type="RefSeq" id="XP_044657380.1">
    <property type="nucleotide sequence ID" value="XM_044801445.1"/>
</dbReference>
<keyword evidence="1" id="KW-0040">ANK repeat</keyword>
<dbReference type="Proteomes" id="UP000825890">
    <property type="component" value="Unassembled WGS sequence"/>
</dbReference>
<dbReference type="InterPro" id="IPR052391">
    <property type="entry name" value="E3_Ligase-Neurotoxin"/>
</dbReference>
<evidence type="ECO:0000313" key="2">
    <source>
        <dbReference type="EMBL" id="GIZ42893.1"/>
    </source>
</evidence>
<dbReference type="PROSITE" id="PS50297">
    <property type="entry name" value="ANK_REP_REGION"/>
    <property type="match status" value="3"/>
</dbReference>
<name>A0A9P3CHK7_9PEZI</name>
<dbReference type="InterPro" id="IPR002110">
    <property type="entry name" value="Ankyrin_rpt"/>
</dbReference>
<evidence type="ECO:0008006" key="4">
    <source>
        <dbReference type="Google" id="ProtNLM"/>
    </source>
</evidence>
<keyword evidence="3" id="KW-1185">Reference proteome</keyword>
<protein>
    <recommendedName>
        <fullName evidence="4">Ankyrin</fullName>
    </recommendedName>
</protein>
<gene>
    <name evidence="2" type="ORF">CKM354_000614100</name>
</gene>
<accession>A0A9P3CHK7</accession>
<dbReference type="SMART" id="SM00248">
    <property type="entry name" value="ANK"/>
    <property type="match status" value="7"/>
</dbReference>
<proteinExistence type="predicted"/>
<dbReference type="PRINTS" id="PR01415">
    <property type="entry name" value="ANKYRIN"/>
</dbReference>
<dbReference type="InterPro" id="IPR036770">
    <property type="entry name" value="Ankyrin_rpt-contain_sf"/>
</dbReference>
<reference evidence="2 3" key="1">
    <citation type="submission" date="2021-01" db="EMBL/GenBank/DDBJ databases">
        <title>Cercospora kikuchii MAFF 305040 whole genome shotgun sequence.</title>
        <authorList>
            <person name="Kashiwa T."/>
            <person name="Suzuki T."/>
        </authorList>
    </citation>
    <scope>NUCLEOTIDE SEQUENCE [LARGE SCALE GENOMIC DNA]</scope>
    <source>
        <strain evidence="2 3">MAFF 305040</strain>
    </source>
</reference>
<dbReference type="AlphaFoldDB" id="A0A9P3CHK7"/>
<organism evidence="2 3">
    <name type="scientific">Cercospora kikuchii</name>
    <dbReference type="NCBI Taxonomy" id="84275"/>
    <lineage>
        <taxon>Eukaryota</taxon>
        <taxon>Fungi</taxon>
        <taxon>Dikarya</taxon>
        <taxon>Ascomycota</taxon>
        <taxon>Pezizomycotina</taxon>
        <taxon>Dothideomycetes</taxon>
        <taxon>Dothideomycetidae</taxon>
        <taxon>Mycosphaerellales</taxon>
        <taxon>Mycosphaerellaceae</taxon>
        <taxon>Cercospora</taxon>
    </lineage>
</organism>
<feature type="repeat" description="ANK" evidence="1">
    <location>
        <begin position="282"/>
        <end position="314"/>
    </location>
</feature>
<evidence type="ECO:0000256" key="1">
    <source>
        <dbReference type="PROSITE-ProRule" id="PRU00023"/>
    </source>
</evidence>
<dbReference type="Pfam" id="PF12796">
    <property type="entry name" value="Ank_2"/>
    <property type="match status" value="3"/>
</dbReference>
<evidence type="ECO:0000313" key="3">
    <source>
        <dbReference type="Proteomes" id="UP000825890"/>
    </source>
</evidence>
<dbReference type="SUPFAM" id="SSF48403">
    <property type="entry name" value="Ankyrin repeat"/>
    <property type="match status" value="1"/>
</dbReference>
<feature type="repeat" description="ANK" evidence="1">
    <location>
        <begin position="245"/>
        <end position="277"/>
    </location>
</feature>